<dbReference type="Pfam" id="PF01266">
    <property type="entry name" value="DAO"/>
    <property type="match status" value="1"/>
</dbReference>
<organism evidence="6 7">
    <name type="scientific">Kineococcus gynurae</name>
    <dbReference type="NCBI Taxonomy" id="452979"/>
    <lineage>
        <taxon>Bacteria</taxon>
        <taxon>Bacillati</taxon>
        <taxon>Actinomycetota</taxon>
        <taxon>Actinomycetes</taxon>
        <taxon>Kineosporiales</taxon>
        <taxon>Kineosporiaceae</taxon>
        <taxon>Kineococcus</taxon>
    </lineage>
</organism>
<dbReference type="Gene3D" id="3.50.50.60">
    <property type="entry name" value="FAD/NAD(P)-binding domain"/>
    <property type="match status" value="1"/>
</dbReference>
<proteinExistence type="predicted"/>
<dbReference type="InterPro" id="IPR036188">
    <property type="entry name" value="FAD/NAD-bd_sf"/>
</dbReference>
<protein>
    <submittedName>
        <fullName evidence="6">FAD-dependent oxidoreductase</fullName>
    </submittedName>
</protein>
<dbReference type="InterPro" id="IPR045170">
    <property type="entry name" value="MTOX"/>
</dbReference>
<keyword evidence="2" id="KW-0285">Flavoprotein</keyword>
<evidence type="ECO:0000259" key="5">
    <source>
        <dbReference type="Pfam" id="PF01266"/>
    </source>
</evidence>
<keyword evidence="7" id="KW-1185">Reference proteome</keyword>
<comment type="cofactor">
    <cofactor evidence="1">
        <name>FAD</name>
        <dbReference type="ChEBI" id="CHEBI:57692"/>
    </cofactor>
</comment>
<dbReference type="PANTHER" id="PTHR10961">
    <property type="entry name" value="PEROXISOMAL SARCOSINE OXIDASE"/>
    <property type="match status" value="1"/>
</dbReference>
<evidence type="ECO:0000256" key="2">
    <source>
        <dbReference type="ARBA" id="ARBA00022630"/>
    </source>
</evidence>
<dbReference type="InterPro" id="IPR006076">
    <property type="entry name" value="FAD-dep_OxRdtase"/>
</dbReference>
<dbReference type="Proteomes" id="UP001589748">
    <property type="component" value="Unassembled WGS sequence"/>
</dbReference>
<evidence type="ECO:0000256" key="4">
    <source>
        <dbReference type="ARBA" id="ARBA00023002"/>
    </source>
</evidence>
<reference evidence="6 7" key="1">
    <citation type="submission" date="2024-09" db="EMBL/GenBank/DDBJ databases">
        <authorList>
            <person name="Sun Q."/>
            <person name="Mori K."/>
        </authorList>
    </citation>
    <scope>NUCLEOTIDE SEQUENCE [LARGE SCALE GENOMIC DNA]</scope>
    <source>
        <strain evidence="6 7">TISTR 1856</strain>
    </source>
</reference>
<evidence type="ECO:0000256" key="1">
    <source>
        <dbReference type="ARBA" id="ARBA00001974"/>
    </source>
</evidence>
<keyword evidence="3" id="KW-0274">FAD</keyword>
<gene>
    <name evidence="6" type="ORF">ACFFVI_03190</name>
</gene>
<dbReference type="SUPFAM" id="SSF51905">
    <property type="entry name" value="FAD/NAD(P)-binding domain"/>
    <property type="match status" value="1"/>
</dbReference>
<evidence type="ECO:0000313" key="6">
    <source>
        <dbReference type="EMBL" id="MFB9375966.1"/>
    </source>
</evidence>
<dbReference type="Gene3D" id="3.30.9.10">
    <property type="entry name" value="D-Amino Acid Oxidase, subunit A, domain 2"/>
    <property type="match status" value="1"/>
</dbReference>
<dbReference type="RefSeq" id="WP_380140273.1">
    <property type="nucleotide sequence ID" value="NZ_JBHLUI010000012.1"/>
</dbReference>
<dbReference type="PANTHER" id="PTHR10961:SF7">
    <property type="entry name" value="FAD DEPENDENT OXIDOREDUCTASE DOMAIN-CONTAINING PROTEIN"/>
    <property type="match status" value="1"/>
</dbReference>
<evidence type="ECO:0000256" key="3">
    <source>
        <dbReference type="ARBA" id="ARBA00022827"/>
    </source>
</evidence>
<feature type="domain" description="FAD dependent oxidoreductase" evidence="5">
    <location>
        <begin position="7"/>
        <end position="359"/>
    </location>
</feature>
<name>A0ABV5LPD9_9ACTN</name>
<dbReference type="EMBL" id="JBHMDM010000001">
    <property type="protein sequence ID" value="MFB9375966.1"/>
    <property type="molecule type" value="Genomic_DNA"/>
</dbReference>
<dbReference type="SUPFAM" id="SSF54373">
    <property type="entry name" value="FAD-linked reductases, C-terminal domain"/>
    <property type="match status" value="1"/>
</dbReference>
<evidence type="ECO:0000313" key="7">
    <source>
        <dbReference type="Proteomes" id="UP001589748"/>
    </source>
</evidence>
<keyword evidence="4" id="KW-0560">Oxidoreductase</keyword>
<accession>A0ABV5LPD9</accession>
<sequence length="383" mass="40062">MPDSTHLVVGAGLAGAATAWRLATRGLAVTVVERRSPASPDGSSHGSARIFRYGYAEQHYADLVVAARPGWDELAEVHGAPLITPTGTIDFGAERDPRAVAAVLAAAGVEHELLTSEQARRRWPQIAVDSDVLHHGGGGVLDAETAVHAMLRAAEAAGARVLTDWPLAGLSRTPRGFLARSADGRTESAAAVVVAAGGWLPDLLAGLTLPQGFLAAFPPLEVRQENAFHFPWAEDVAPGPTWPTFIHKRSDIQVYGLPGGRDAGFRGQKVAEFNGGRVLRSAAEQTGVVDPANRDRVVEYVRRFLPGLVPEPYAETTCLFTNTPTEDFVVDGVDGVTVVSPCSGHGAKFAPLLGQIAADVATGTAPAPEFFRVGVATAGVVGA</sequence>
<comment type="caution">
    <text evidence="6">The sequence shown here is derived from an EMBL/GenBank/DDBJ whole genome shotgun (WGS) entry which is preliminary data.</text>
</comment>